<dbReference type="RefSeq" id="WP_301342779.1">
    <property type="nucleotide sequence ID" value="NZ_JAQJJC010000005.1"/>
</dbReference>
<accession>A0AAW7Q3U3</accession>
<reference evidence="1" key="2">
    <citation type="submission" date="2023-01" db="EMBL/GenBank/DDBJ databases">
        <authorList>
            <person name="Uljanovas D."/>
        </authorList>
    </citation>
    <scope>NUCLEOTIDE SEQUENCE</scope>
    <source>
        <strain evidence="1">W48</strain>
    </source>
</reference>
<organism evidence="1 2">
    <name type="scientific">Aliarcobacter butzleri</name>
    <dbReference type="NCBI Taxonomy" id="28197"/>
    <lineage>
        <taxon>Bacteria</taxon>
        <taxon>Pseudomonadati</taxon>
        <taxon>Campylobacterota</taxon>
        <taxon>Epsilonproteobacteria</taxon>
        <taxon>Campylobacterales</taxon>
        <taxon>Arcobacteraceae</taxon>
        <taxon>Aliarcobacter</taxon>
    </lineage>
</organism>
<comment type="caution">
    <text evidence="1">The sequence shown here is derived from an EMBL/GenBank/DDBJ whole genome shotgun (WGS) entry which is preliminary data.</text>
</comment>
<evidence type="ECO:0000313" key="2">
    <source>
        <dbReference type="Proteomes" id="UP001170713"/>
    </source>
</evidence>
<protein>
    <submittedName>
        <fullName evidence="1">Uncharacterized protein</fullName>
    </submittedName>
</protein>
<evidence type="ECO:0000313" key="1">
    <source>
        <dbReference type="EMBL" id="MDN5114001.1"/>
    </source>
</evidence>
<name>A0AAW7Q3U3_9BACT</name>
<sequence>MKLDEVTSLILGCSVSGFYKWKKQKRPIIHLLEKYFTKEDLEEFLQSNEISKLKNLDYYESILNIQFSTFYRKYFTSGEKFNHFFWEFIHLYKDKIISLKSYNLSENKTLLNEYLLDYYSYKLEINQKTNNHPVDYLKSKLSHFITLMQEPSVELLNFFIKNVELNFKPVINYLLNNKLHHFADEIEQSIQKIIY</sequence>
<proteinExistence type="predicted"/>
<dbReference type="Proteomes" id="UP001170713">
    <property type="component" value="Unassembled WGS sequence"/>
</dbReference>
<reference evidence="1" key="1">
    <citation type="journal article" date="2023" name="Microorganisms">
        <title>Genomic Characterization of Arcobacter butzleri Strains Isolated from Various Sources in Lithuania.</title>
        <authorList>
            <person name="Uljanovas D."/>
            <person name="Golz G."/>
            <person name="Fleischmann S."/>
            <person name="Kudirkiene E."/>
            <person name="Kasetiene N."/>
            <person name="Grineviciene A."/>
            <person name="Tamuleviciene E."/>
            <person name="Aksomaitiene J."/>
            <person name="Alter T."/>
            <person name="Malakauskas M."/>
        </authorList>
    </citation>
    <scope>NUCLEOTIDE SEQUENCE</scope>
    <source>
        <strain evidence="1">W48</strain>
    </source>
</reference>
<gene>
    <name evidence="1" type="ORF">PJV88_05015</name>
</gene>
<dbReference type="AlphaFoldDB" id="A0AAW7Q3U3"/>
<dbReference type="EMBL" id="JAQJJC010000005">
    <property type="protein sequence ID" value="MDN5114001.1"/>
    <property type="molecule type" value="Genomic_DNA"/>
</dbReference>